<dbReference type="Pfam" id="PF00652">
    <property type="entry name" value="Ricin_B_lectin"/>
    <property type="match status" value="1"/>
</dbReference>
<organism evidence="3 4">
    <name type="scientific">Streptomyces microflavus</name>
    <name type="common">Streptomyces lipmanii</name>
    <dbReference type="NCBI Taxonomy" id="1919"/>
    <lineage>
        <taxon>Bacteria</taxon>
        <taxon>Bacillati</taxon>
        <taxon>Actinomycetota</taxon>
        <taxon>Actinomycetes</taxon>
        <taxon>Kitasatosporales</taxon>
        <taxon>Streptomycetaceae</taxon>
        <taxon>Streptomyces</taxon>
    </lineage>
</organism>
<dbReference type="Gene3D" id="2.80.10.50">
    <property type="match status" value="1"/>
</dbReference>
<dbReference type="InterPro" id="IPR035992">
    <property type="entry name" value="Ricin_B-like_lectins"/>
</dbReference>
<keyword evidence="4" id="KW-1185">Reference proteome</keyword>
<dbReference type="SMART" id="SM00530">
    <property type="entry name" value="HTH_XRE"/>
    <property type="match status" value="1"/>
</dbReference>
<gene>
    <name evidence="3" type="ORF">ABR748_23990</name>
</gene>
<feature type="region of interest" description="Disordered" evidence="1">
    <location>
        <begin position="81"/>
        <end position="146"/>
    </location>
</feature>
<comment type="caution">
    <text evidence="3">The sequence shown here is derived from an EMBL/GenBank/DDBJ whole genome shotgun (WGS) entry which is preliminary data.</text>
</comment>
<reference evidence="3 4" key="1">
    <citation type="submission" date="2024-01" db="EMBL/GenBank/DDBJ databases">
        <title>Metagenomic exploration of the rhizosphere soil microbial community and their significance in facilitating the development of wild simulated ginseng.</title>
        <authorList>
            <person name="Huang J."/>
        </authorList>
    </citation>
    <scope>NUCLEOTIDE SEQUENCE [LARGE SCALE GENOMIC DNA]</scope>
    <source>
        <strain evidence="3 4">WY141</strain>
    </source>
</reference>
<dbReference type="CDD" id="cd00093">
    <property type="entry name" value="HTH_XRE"/>
    <property type="match status" value="1"/>
</dbReference>
<dbReference type="Gene3D" id="1.10.260.40">
    <property type="entry name" value="lambda repressor-like DNA-binding domains"/>
    <property type="match status" value="1"/>
</dbReference>
<feature type="compositionally biased region" description="Pro residues" evidence="1">
    <location>
        <begin position="86"/>
        <end position="104"/>
    </location>
</feature>
<evidence type="ECO:0000259" key="2">
    <source>
        <dbReference type="PROSITE" id="PS50943"/>
    </source>
</evidence>
<evidence type="ECO:0000313" key="4">
    <source>
        <dbReference type="Proteomes" id="UP001456562"/>
    </source>
</evidence>
<dbReference type="EMBL" id="JBEJUE010000022">
    <property type="protein sequence ID" value="MER0427270.1"/>
    <property type="molecule type" value="Genomic_DNA"/>
</dbReference>
<protein>
    <submittedName>
        <fullName evidence="3">Helix-turn-helix domain-containing protein</fullName>
    </submittedName>
</protein>
<dbReference type="CDD" id="cd23415">
    <property type="entry name" value="beta-trefoil_Ricin_AH"/>
    <property type="match status" value="1"/>
</dbReference>
<dbReference type="Proteomes" id="UP001456562">
    <property type="component" value="Unassembled WGS sequence"/>
</dbReference>
<feature type="domain" description="HTH cro/C1-type" evidence="2">
    <location>
        <begin position="19"/>
        <end position="73"/>
    </location>
</feature>
<evidence type="ECO:0000256" key="1">
    <source>
        <dbReference type="SAM" id="MobiDB-lite"/>
    </source>
</evidence>
<accession>A0ABV1Q821</accession>
<sequence length="312" mass="33189">MAAGEAPDDDAARRLGAELRALQQRSGCTLRDLETRVRISDSSLSRYFRGNTVPPWATVRDLCRALGADPVAFRVLWEAAERNQPQSPPQPRSEPQPQPEPPAQPEASAGVGVGAGVGDGDSADQPPRPRLWRRVTGPESRGRWTSATAGGVAGVVLGSFVTWFVLLPPDAMTGGAGTVSDGAAAASGPGPSRSARIFVSRATGACLDHSLDQKLRTYACNGLSYQRWTVHRLPDGTHRLRNHATGACLDHGETGLRSVDCSASATQKWTFTTWPDDSVELRSAATAACLDDSVALGLRALPCTRTSRQKWG</sequence>
<proteinExistence type="predicted"/>
<dbReference type="InterPro" id="IPR001387">
    <property type="entry name" value="Cro/C1-type_HTH"/>
</dbReference>
<evidence type="ECO:0000313" key="3">
    <source>
        <dbReference type="EMBL" id="MER0427270.1"/>
    </source>
</evidence>
<dbReference type="Pfam" id="PF13560">
    <property type="entry name" value="HTH_31"/>
    <property type="match status" value="1"/>
</dbReference>
<dbReference type="InterPro" id="IPR000772">
    <property type="entry name" value="Ricin_B_lectin"/>
</dbReference>
<name>A0ABV1Q821_STRMI</name>
<dbReference type="SUPFAM" id="SSF50370">
    <property type="entry name" value="Ricin B-like lectins"/>
    <property type="match status" value="1"/>
</dbReference>
<dbReference type="RefSeq" id="WP_329903504.1">
    <property type="nucleotide sequence ID" value="NZ_CP109550.1"/>
</dbReference>
<dbReference type="InterPro" id="IPR010982">
    <property type="entry name" value="Lambda_DNA-bd_dom_sf"/>
</dbReference>
<dbReference type="PROSITE" id="PS50943">
    <property type="entry name" value="HTH_CROC1"/>
    <property type="match status" value="1"/>
</dbReference>
<dbReference type="PROSITE" id="PS50231">
    <property type="entry name" value="RICIN_B_LECTIN"/>
    <property type="match status" value="1"/>
</dbReference>
<dbReference type="SUPFAM" id="SSF47413">
    <property type="entry name" value="lambda repressor-like DNA-binding domains"/>
    <property type="match status" value="1"/>
</dbReference>